<dbReference type="HOGENOM" id="CLU_973191_0_0_1"/>
<feature type="compositionally biased region" description="Basic and acidic residues" evidence="1">
    <location>
        <begin position="267"/>
        <end position="279"/>
    </location>
</feature>
<feature type="compositionally biased region" description="Basic residues" evidence="1">
    <location>
        <begin position="246"/>
        <end position="256"/>
    </location>
</feature>
<dbReference type="EMBL" id="GL988048">
    <property type="protein sequence ID" value="EGS17109.1"/>
    <property type="molecule type" value="Genomic_DNA"/>
</dbReference>
<accession>G0SI39</accession>
<dbReference type="GeneID" id="18261477"/>
<feature type="compositionally biased region" description="Low complexity" evidence="1">
    <location>
        <begin position="71"/>
        <end position="85"/>
    </location>
</feature>
<feature type="region of interest" description="Disordered" evidence="1">
    <location>
        <begin position="200"/>
        <end position="219"/>
    </location>
</feature>
<evidence type="ECO:0000256" key="1">
    <source>
        <dbReference type="SAM" id="MobiDB-lite"/>
    </source>
</evidence>
<name>G0SI39_CHATD</name>
<reference evidence="2 3" key="1">
    <citation type="journal article" date="2011" name="Cell">
        <title>Insight into structure and assembly of the nuclear pore complex by utilizing the genome of a eukaryotic thermophile.</title>
        <authorList>
            <person name="Amlacher S."/>
            <person name="Sarges P."/>
            <person name="Flemming D."/>
            <person name="van Noort V."/>
            <person name="Kunze R."/>
            <person name="Devos D.P."/>
            <person name="Arumugam M."/>
            <person name="Bork P."/>
            <person name="Hurt E."/>
        </authorList>
    </citation>
    <scope>NUCLEOTIDE SEQUENCE [LARGE SCALE GENOMIC DNA]</scope>
    <source>
        <strain evidence="3">DSM 1495 / CBS 144.50 / IMI 039719</strain>
    </source>
</reference>
<keyword evidence="3" id="KW-1185">Reference proteome</keyword>
<organism evidence="3">
    <name type="scientific">Chaetomium thermophilum (strain DSM 1495 / CBS 144.50 / IMI 039719)</name>
    <name type="common">Thermochaetoides thermophila</name>
    <dbReference type="NCBI Taxonomy" id="759272"/>
    <lineage>
        <taxon>Eukaryota</taxon>
        <taxon>Fungi</taxon>
        <taxon>Dikarya</taxon>
        <taxon>Ascomycota</taxon>
        <taxon>Pezizomycotina</taxon>
        <taxon>Sordariomycetes</taxon>
        <taxon>Sordariomycetidae</taxon>
        <taxon>Sordariales</taxon>
        <taxon>Chaetomiaceae</taxon>
        <taxon>Thermochaetoides</taxon>
    </lineage>
</organism>
<protein>
    <submittedName>
        <fullName evidence="2">Uncharacterized protein</fullName>
    </submittedName>
</protein>
<dbReference type="AlphaFoldDB" id="G0SI39"/>
<gene>
    <name evidence="2" type="ORF">CTHT_0074390</name>
</gene>
<feature type="region of interest" description="Disordered" evidence="1">
    <location>
        <begin position="246"/>
        <end position="286"/>
    </location>
</feature>
<proteinExistence type="predicted"/>
<dbReference type="KEGG" id="cthr:CTHT_0074390"/>
<dbReference type="Proteomes" id="UP000008066">
    <property type="component" value="Unassembled WGS sequence"/>
</dbReference>
<feature type="compositionally biased region" description="Basic and acidic residues" evidence="1">
    <location>
        <begin position="206"/>
        <end position="219"/>
    </location>
</feature>
<feature type="region of interest" description="Disordered" evidence="1">
    <location>
        <begin position="62"/>
        <end position="85"/>
    </location>
</feature>
<evidence type="ECO:0000313" key="2">
    <source>
        <dbReference type="EMBL" id="EGS17109.1"/>
    </source>
</evidence>
<sequence>MHPSSINFLGLAPNPQDATPLLDPAAQDVETMSLSESSVVGLYTWGESQLFNSNPFPTEFLPTPDQSVFNPSHSPSGSSSPVVSSVSSSSERIINTLSLANHYPQRPALEHYLTTPERHEQLFFSNIPLEPMEFEPYPNDPLGCELADLSQEDDHLAADMLRHSIEVDSKYDLDLVQSHPEIHCRSPSVSTSSTLSIAATYDSDGDNDHDHDPSLYDPGIERTRRQLKSTIRRVVKEQCRTNTRVLKKPRMRRRGTSKGSSSLSPEESDRPAKKAKLESESAAVFE</sequence>
<dbReference type="RefSeq" id="XP_006697691.1">
    <property type="nucleotide sequence ID" value="XM_006697628.1"/>
</dbReference>
<evidence type="ECO:0000313" key="3">
    <source>
        <dbReference type="Proteomes" id="UP000008066"/>
    </source>
</evidence>